<proteinExistence type="inferred from homology"/>
<accession>A0AAU9JCN2</accession>
<protein>
    <recommendedName>
        <fullName evidence="4">urocanate hydratase</fullName>
        <ecNumber evidence="4">4.2.1.49</ecNumber>
    </recommendedName>
    <alternativeName>
        <fullName evidence="8">Imidazolonepropionate hydrolase</fullName>
    </alternativeName>
</protein>
<evidence type="ECO:0000256" key="8">
    <source>
        <dbReference type="ARBA" id="ARBA00031640"/>
    </source>
</evidence>
<dbReference type="Gene3D" id="3.40.1770.10">
    <property type="entry name" value="Urocanase superfamily"/>
    <property type="match status" value="2"/>
</dbReference>
<dbReference type="InterPro" id="IPR023637">
    <property type="entry name" value="Urocanase-like"/>
</dbReference>
<evidence type="ECO:0000256" key="7">
    <source>
        <dbReference type="ARBA" id="ARBA00023239"/>
    </source>
</evidence>
<feature type="domain" description="Urocanase N-terminal" evidence="11">
    <location>
        <begin position="89"/>
        <end position="215"/>
    </location>
</feature>
<dbReference type="PANTHER" id="PTHR12216:SF3">
    <property type="entry name" value="UROCANATE HYDRATASE"/>
    <property type="match status" value="1"/>
</dbReference>
<dbReference type="PROSITE" id="PS01233">
    <property type="entry name" value="UROCANASE"/>
    <property type="match status" value="1"/>
</dbReference>
<dbReference type="InterPro" id="IPR036190">
    <property type="entry name" value="Urocanase_sf"/>
</dbReference>
<dbReference type="PANTHER" id="PTHR12216">
    <property type="entry name" value="UROCANATE HYDRATASE"/>
    <property type="match status" value="1"/>
</dbReference>
<gene>
    <name evidence="13" type="ORF">BSTOLATCC_MIC34142</name>
</gene>
<keyword evidence="14" id="KW-1185">Reference proteome</keyword>
<dbReference type="EMBL" id="CAJZBQ010000034">
    <property type="protein sequence ID" value="CAG9323493.1"/>
    <property type="molecule type" value="Genomic_DNA"/>
</dbReference>
<dbReference type="AlphaFoldDB" id="A0AAU9JCN2"/>
<keyword evidence="5" id="KW-0369">Histidine metabolism</keyword>
<dbReference type="FunFam" id="3.40.1770.10:FF:000002">
    <property type="entry name" value="Urocanate hydratase 1"/>
    <property type="match status" value="1"/>
</dbReference>
<dbReference type="SUPFAM" id="SSF111326">
    <property type="entry name" value="Urocanase"/>
    <property type="match status" value="1"/>
</dbReference>
<evidence type="ECO:0000259" key="10">
    <source>
        <dbReference type="Pfam" id="PF01175"/>
    </source>
</evidence>
<keyword evidence="7" id="KW-0456">Lyase</keyword>
<dbReference type="GO" id="GO:0006548">
    <property type="term" value="P:L-histidine catabolic process"/>
    <property type="evidence" value="ECO:0007669"/>
    <property type="project" value="TreeGrafter"/>
</dbReference>
<evidence type="ECO:0000259" key="11">
    <source>
        <dbReference type="Pfam" id="PF17391"/>
    </source>
</evidence>
<evidence type="ECO:0000256" key="2">
    <source>
        <dbReference type="ARBA" id="ARBA00004794"/>
    </source>
</evidence>
<keyword evidence="6" id="KW-0520">NAD</keyword>
<dbReference type="PIRSF" id="PIRSF001423">
    <property type="entry name" value="Urocanate_hydrat"/>
    <property type="match status" value="1"/>
</dbReference>
<comment type="caution">
    <text evidence="13">The sequence shown here is derived from an EMBL/GenBank/DDBJ whole genome shotgun (WGS) entry which is preliminary data.</text>
</comment>
<organism evidence="13 14">
    <name type="scientific">Blepharisma stoltei</name>
    <dbReference type="NCBI Taxonomy" id="1481888"/>
    <lineage>
        <taxon>Eukaryota</taxon>
        <taxon>Sar</taxon>
        <taxon>Alveolata</taxon>
        <taxon>Ciliophora</taxon>
        <taxon>Postciliodesmatophora</taxon>
        <taxon>Heterotrichea</taxon>
        <taxon>Heterotrichida</taxon>
        <taxon>Blepharismidae</taxon>
        <taxon>Blepharisma</taxon>
    </lineage>
</organism>
<dbReference type="Gene3D" id="3.40.50.10730">
    <property type="entry name" value="Urocanase like domains"/>
    <property type="match status" value="1"/>
</dbReference>
<evidence type="ECO:0000256" key="4">
    <source>
        <dbReference type="ARBA" id="ARBA00011992"/>
    </source>
</evidence>
<evidence type="ECO:0000313" key="13">
    <source>
        <dbReference type="EMBL" id="CAG9323493.1"/>
    </source>
</evidence>
<name>A0AAU9JCN2_9CILI</name>
<evidence type="ECO:0000256" key="6">
    <source>
        <dbReference type="ARBA" id="ARBA00023027"/>
    </source>
</evidence>
<dbReference type="InterPro" id="IPR038364">
    <property type="entry name" value="Urocanase_central_sf"/>
</dbReference>
<dbReference type="Pfam" id="PF17391">
    <property type="entry name" value="Urocanase_N"/>
    <property type="match status" value="1"/>
</dbReference>
<dbReference type="NCBIfam" id="TIGR01228">
    <property type="entry name" value="hutU"/>
    <property type="match status" value="1"/>
</dbReference>
<evidence type="ECO:0000256" key="5">
    <source>
        <dbReference type="ARBA" id="ARBA00022808"/>
    </source>
</evidence>
<reference evidence="13" key="1">
    <citation type="submission" date="2021-09" db="EMBL/GenBank/DDBJ databases">
        <authorList>
            <consortium name="AG Swart"/>
            <person name="Singh M."/>
            <person name="Singh A."/>
            <person name="Seah K."/>
            <person name="Emmerich C."/>
        </authorList>
    </citation>
    <scope>NUCLEOTIDE SEQUENCE</scope>
    <source>
        <strain evidence="13">ATCC30299</strain>
    </source>
</reference>
<evidence type="ECO:0000259" key="12">
    <source>
        <dbReference type="Pfam" id="PF17392"/>
    </source>
</evidence>
<evidence type="ECO:0000313" key="14">
    <source>
        <dbReference type="Proteomes" id="UP001162131"/>
    </source>
</evidence>
<dbReference type="EC" id="4.2.1.49" evidence="4"/>
<comment type="catalytic activity">
    <reaction evidence="9">
        <text>4-imidazolone-5-propanoate = trans-urocanate + H2O</text>
        <dbReference type="Rhea" id="RHEA:13101"/>
        <dbReference type="ChEBI" id="CHEBI:15377"/>
        <dbReference type="ChEBI" id="CHEBI:17771"/>
        <dbReference type="ChEBI" id="CHEBI:77893"/>
        <dbReference type="EC" id="4.2.1.49"/>
    </reaction>
</comment>
<feature type="domain" description="Urocanase C-terminal" evidence="12">
    <location>
        <begin position="440"/>
        <end position="647"/>
    </location>
</feature>
<sequence length="673" mass="75136">MSEVPNLSKLADGIPLDSLSQSFILDTSVPHAPNRRPNLTPSEFKQAIKNALRYFPKSLHQQLAQEFAEELRIRGHIWMPKLRPLDYPMQAYPIHYYPAKIPQARAIQMMIMNNLDPKVAQFPHELITYGGNGSVFSNWAQFHLVMKYLSEMEEDQTLVMYSGHPMGLFPSHKDAPRVVITNGQVVFNYSSKELYEKFYAMGFTMYGQMTAGSYCYIGPQGIVHGTALTVLNASRLYLQSNDLTGKVFVTSGLGGMSGAQPKAGTICGCITVVAEVDETALLKRLNQGWIKEMTRTVPETIARIKAAKANREVTSIAFLGNVVDLWEGLANEEEMLVELGSDQTSLHNPYCGGYYPAQVSYSEAKEMIANDPERFKELVQESLRRQVVAINKLTERGMKFWDYGNSFLLEASRAQADVWNPADNTKFKYPSYVEDIMGNIFSLGFGPFRWICSSCDPNDLRTTDTIAAEVITTLMNLPDCPEESKQQYEDNLKWIQRAEENKLVVGSQARILYSDALGRVEIALKFNQAIREGRISGPVVLSRDHHDVSGADSPYRETSNITDGSKFTADMAVQTVIGNSFRGATWVALHNGGGVGWGEVMNCGFGMVLDGSEDADTRAKLMLNWDVANGLARRCWSGHPYARMTIQRLMAEDTKLKVTLPNNVDENLDIPSS</sequence>
<evidence type="ECO:0000256" key="3">
    <source>
        <dbReference type="ARBA" id="ARBA00007578"/>
    </source>
</evidence>
<evidence type="ECO:0000256" key="1">
    <source>
        <dbReference type="ARBA" id="ARBA00001911"/>
    </source>
</evidence>
<comment type="pathway">
    <text evidence="2">Amino-acid degradation; L-histidine degradation into L-glutamate; N-formimidoyl-L-glutamate from L-histidine: step 2/3.</text>
</comment>
<dbReference type="HAMAP" id="MF_00577">
    <property type="entry name" value="HutU"/>
    <property type="match status" value="1"/>
</dbReference>
<dbReference type="FunFam" id="3.40.50.10730:FF:000002">
    <property type="entry name" value="Urocanate hydratase 1"/>
    <property type="match status" value="1"/>
</dbReference>
<dbReference type="InterPro" id="IPR023636">
    <property type="entry name" value="Urocanase_CS"/>
</dbReference>
<dbReference type="InterPro" id="IPR055351">
    <property type="entry name" value="Urocanase"/>
</dbReference>
<dbReference type="InterPro" id="IPR035085">
    <property type="entry name" value="Urocanase_Rossmann-like"/>
</dbReference>
<dbReference type="InterPro" id="IPR035401">
    <property type="entry name" value="Urocanase_C"/>
</dbReference>
<dbReference type="GO" id="GO:0016153">
    <property type="term" value="F:urocanate hydratase activity"/>
    <property type="evidence" value="ECO:0007669"/>
    <property type="project" value="UniProtKB-EC"/>
</dbReference>
<comment type="similarity">
    <text evidence="3">Belongs to the urocanase family.</text>
</comment>
<dbReference type="Pfam" id="PF01175">
    <property type="entry name" value="Urocanase"/>
    <property type="match status" value="1"/>
</dbReference>
<dbReference type="NCBIfam" id="NF003820">
    <property type="entry name" value="PRK05414.1"/>
    <property type="match status" value="1"/>
</dbReference>
<dbReference type="Proteomes" id="UP001162131">
    <property type="component" value="Unassembled WGS sequence"/>
</dbReference>
<dbReference type="Pfam" id="PF17392">
    <property type="entry name" value="Urocanase_C"/>
    <property type="match status" value="1"/>
</dbReference>
<comment type="cofactor">
    <cofactor evidence="1">
        <name>NAD(+)</name>
        <dbReference type="ChEBI" id="CHEBI:57540"/>
    </cofactor>
</comment>
<evidence type="ECO:0000256" key="9">
    <source>
        <dbReference type="ARBA" id="ARBA00047623"/>
    </source>
</evidence>
<dbReference type="InterPro" id="IPR035400">
    <property type="entry name" value="Urocanase_N"/>
</dbReference>
<feature type="domain" description="Urocanase Rossmann-like" evidence="10">
    <location>
        <begin position="218"/>
        <end position="436"/>
    </location>
</feature>